<dbReference type="PROSITE" id="PS50119">
    <property type="entry name" value="ZF_BBOX"/>
    <property type="match status" value="1"/>
</dbReference>
<dbReference type="InterPro" id="IPR051051">
    <property type="entry name" value="E3_ubiq-ligase_TRIM/RNF"/>
</dbReference>
<keyword evidence="1" id="KW-0399">Innate immunity</keyword>
<dbReference type="AlphaFoldDB" id="A0ABD1KDA7"/>
<dbReference type="Gene3D" id="3.30.40.10">
    <property type="entry name" value="Zinc/RING finger domain, C3HC4 (zinc finger)"/>
    <property type="match status" value="1"/>
</dbReference>
<evidence type="ECO:0000313" key="11">
    <source>
        <dbReference type="EMBL" id="KAL2097177.1"/>
    </source>
</evidence>
<evidence type="ECO:0000256" key="3">
    <source>
        <dbReference type="ARBA" id="ARBA00022771"/>
    </source>
</evidence>
<sequence>MAQPHGVLHNGEFCCPICLDLLKDPVAIPCGHSYCMGCIRGYWASYGDLETVSCPQCRQSFLPRPILKRNTLLAEMVDKLKKTHLQVASPSTAFAVNSVAVAATATLSLGETEEVLCDLCTRSKRTAVKSCLACLASYCKLHLQAHYESPALKKHKLVEAAAQLQEKICPQHDKLLEIYCRSDQKCVCVLCVMEEHKGHDTVSAAAESTKKQKELGLARRKFKLSIHAREKELLELRQAVDTLRESAQGAMETSDKIFTELISSIGRRHCEVRELIKAQERAAAALLVQLETDLAELRKQDAQLELLLHTDDHIHFLQCCQSLSAPASAMDPASICTDPLLDFGKMTSAVFALRKRLEDVLKVEWPKITRAASTVKIVQSPEPKIRPEFLYYSCPFKLDPKTAHKDLSLSQDNGVVTVRGREHSCADHPERFDYWCQVLASEGLSGRCYWEAEWSGMGVNMAVAYRDMNRKGEGGDSHFGRNDRSWSLFCSRKGFSFWHNNVVTKITGPCSFKIGIYLDHRAGNLSFYSVSDTMTLLHRVKATFTQALYPGYEFACYGASVKLCQME</sequence>
<feature type="coiled-coil region" evidence="7">
    <location>
        <begin position="280"/>
        <end position="307"/>
    </location>
</feature>
<keyword evidence="3 6" id="KW-0863">Zinc-finger</keyword>
<dbReference type="SMART" id="SM00589">
    <property type="entry name" value="PRY"/>
    <property type="match status" value="1"/>
</dbReference>
<evidence type="ECO:0000259" key="10">
    <source>
        <dbReference type="PROSITE" id="PS50188"/>
    </source>
</evidence>
<dbReference type="InterPro" id="IPR001870">
    <property type="entry name" value="B30.2/SPRY"/>
</dbReference>
<reference evidence="11 12" key="1">
    <citation type="submission" date="2024-09" db="EMBL/GenBank/DDBJ databases">
        <title>A chromosome-level genome assembly of Gray's grenadier anchovy, Coilia grayii.</title>
        <authorList>
            <person name="Fu Z."/>
        </authorList>
    </citation>
    <scope>NUCLEOTIDE SEQUENCE [LARGE SCALE GENOMIC DNA]</scope>
    <source>
        <strain evidence="11">G4</strain>
        <tissue evidence="11">Muscle</tissue>
    </source>
</reference>
<evidence type="ECO:0000256" key="7">
    <source>
        <dbReference type="SAM" id="Coils"/>
    </source>
</evidence>
<dbReference type="InterPro" id="IPR017907">
    <property type="entry name" value="Znf_RING_CS"/>
</dbReference>
<dbReference type="InterPro" id="IPR003877">
    <property type="entry name" value="SPRY_dom"/>
</dbReference>
<dbReference type="Gene3D" id="3.30.160.60">
    <property type="entry name" value="Classic Zinc Finger"/>
    <property type="match status" value="1"/>
</dbReference>
<dbReference type="SUPFAM" id="SSF57850">
    <property type="entry name" value="RING/U-box"/>
    <property type="match status" value="1"/>
</dbReference>
<proteinExistence type="predicted"/>
<dbReference type="GO" id="GO:0008270">
    <property type="term" value="F:zinc ion binding"/>
    <property type="evidence" value="ECO:0007669"/>
    <property type="project" value="UniProtKB-KW"/>
</dbReference>
<evidence type="ECO:0008006" key="13">
    <source>
        <dbReference type="Google" id="ProtNLM"/>
    </source>
</evidence>
<accession>A0ABD1KDA7</accession>
<evidence type="ECO:0000259" key="9">
    <source>
        <dbReference type="PROSITE" id="PS50119"/>
    </source>
</evidence>
<organism evidence="11 12">
    <name type="scientific">Coilia grayii</name>
    <name type="common">Gray's grenadier anchovy</name>
    <dbReference type="NCBI Taxonomy" id="363190"/>
    <lineage>
        <taxon>Eukaryota</taxon>
        <taxon>Metazoa</taxon>
        <taxon>Chordata</taxon>
        <taxon>Craniata</taxon>
        <taxon>Vertebrata</taxon>
        <taxon>Euteleostomi</taxon>
        <taxon>Actinopterygii</taxon>
        <taxon>Neopterygii</taxon>
        <taxon>Teleostei</taxon>
        <taxon>Clupei</taxon>
        <taxon>Clupeiformes</taxon>
        <taxon>Clupeoidei</taxon>
        <taxon>Engraulidae</taxon>
        <taxon>Coilinae</taxon>
        <taxon>Coilia</taxon>
    </lineage>
</organism>
<dbReference type="GO" id="GO:0045087">
    <property type="term" value="P:innate immune response"/>
    <property type="evidence" value="ECO:0007669"/>
    <property type="project" value="UniProtKB-KW"/>
</dbReference>
<evidence type="ECO:0000256" key="2">
    <source>
        <dbReference type="ARBA" id="ARBA00022723"/>
    </source>
</evidence>
<evidence type="ECO:0000259" key="8">
    <source>
        <dbReference type="PROSITE" id="PS50089"/>
    </source>
</evidence>
<evidence type="ECO:0000256" key="4">
    <source>
        <dbReference type="ARBA" id="ARBA00022833"/>
    </source>
</evidence>
<dbReference type="Pfam" id="PF00622">
    <property type="entry name" value="SPRY"/>
    <property type="match status" value="1"/>
</dbReference>
<dbReference type="Pfam" id="PF00643">
    <property type="entry name" value="zf-B_box"/>
    <property type="match status" value="1"/>
</dbReference>
<dbReference type="SUPFAM" id="SSF57845">
    <property type="entry name" value="B-box zinc-binding domain"/>
    <property type="match status" value="1"/>
</dbReference>
<dbReference type="SMART" id="SM00336">
    <property type="entry name" value="BBOX"/>
    <property type="match status" value="1"/>
</dbReference>
<dbReference type="Gene3D" id="2.60.120.920">
    <property type="match status" value="1"/>
</dbReference>
<protein>
    <recommendedName>
        <fullName evidence="13">Tripartite motif-containing protein 16-like</fullName>
    </recommendedName>
</protein>
<evidence type="ECO:0000256" key="5">
    <source>
        <dbReference type="ARBA" id="ARBA00022859"/>
    </source>
</evidence>
<dbReference type="SUPFAM" id="SSF49899">
    <property type="entry name" value="Concanavalin A-like lectins/glucanases"/>
    <property type="match status" value="1"/>
</dbReference>
<dbReference type="Proteomes" id="UP001591681">
    <property type="component" value="Unassembled WGS sequence"/>
</dbReference>
<feature type="domain" description="B30.2/SPRY" evidence="10">
    <location>
        <begin position="376"/>
        <end position="567"/>
    </location>
</feature>
<evidence type="ECO:0000256" key="1">
    <source>
        <dbReference type="ARBA" id="ARBA00022588"/>
    </source>
</evidence>
<dbReference type="InterPro" id="IPR003879">
    <property type="entry name" value="Butyrophylin_SPRY"/>
</dbReference>
<dbReference type="InterPro" id="IPR001841">
    <property type="entry name" value="Znf_RING"/>
</dbReference>
<dbReference type="GO" id="GO:0005737">
    <property type="term" value="C:cytoplasm"/>
    <property type="evidence" value="ECO:0007669"/>
    <property type="project" value="UniProtKB-ARBA"/>
</dbReference>
<gene>
    <name evidence="11" type="ORF">ACEWY4_006384</name>
</gene>
<name>A0ABD1KDA7_9TELE</name>
<comment type="caution">
    <text evidence="11">The sequence shown here is derived from an EMBL/GenBank/DDBJ whole genome shotgun (WGS) entry which is preliminary data.</text>
</comment>
<keyword evidence="2" id="KW-0479">Metal-binding</keyword>
<dbReference type="PRINTS" id="PR01407">
    <property type="entry name" value="BUTYPHLNCDUF"/>
</dbReference>
<dbReference type="SMART" id="SM00449">
    <property type="entry name" value="SPRY"/>
    <property type="match status" value="1"/>
</dbReference>
<keyword evidence="12" id="KW-1185">Reference proteome</keyword>
<keyword evidence="5" id="KW-0391">Immunity</keyword>
<dbReference type="PROSITE" id="PS00518">
    <property type="entry name" value="ZF_RING_1"/>
    <property type="match status" value="1"/>
</dbReference>
<dbReference type="InterPro" id="IPR013320">
    <property type="entry name" value="ConA-like_dom_sf"/>
</dbReference>
<dbReference type="InterPro" id="IPR013083">
    <property type="entry name" value="Znf_RING/FYVE/PHD"/>
</dbReference>
<dbReference type="InterPro" id="IPR058030">
    <property type="entry name" value="TRIM8/14/16/25/29/45/65_CC"/>
</dbReference>
<dbReference type="PROSITE" id="PS50188">
    <property type="entry name" value="B302_SPRY"/>
    <property type="match status" value="1"/>
</dbReference>
<dbReference type="InterPro" id="IPR006574">
    <property type="entry name" value="PRY"/>
</dbReference>
<dbReference type="CDD" id="cd19769">
    <property type="entry name" value="Bbox2_TRIM16-like"/>
    <property type="match status" value="1"/>
</dbReference>
<dbReference type="EMBL" id="JBHFQA010000006">
    <property type="protein sequence ID" value="KAL2097177.1"/>
    <property type="molecule type" value="Genomic_DNA"/>
</dbReference>
<dbReference type="InterPro" id="IPR043136">
    <property type="entry name" value="B30.2/SPRY_sf"/>
</dbReference>
<dbReference type="Pfam" id="PF15227">
    <property type="entry name" value="zf-C3HC4_4"/>
    <property type="match status" value="1"/>
</dbReference>
<keyword evidence="4" id="KW-0862">Zinc</keyword>
<keyword evidence="7" id="KW-0175">Coiled coil</keyword>
<dbReference type="SMART" id="SM00184">
    <property type="entry name" value="RING"/>
    <property type="match status" value="1"/>
</dbReference>
<evidence type="ECO:0000256" key="6">
    <source>
        <dbReference type="PROSITE-ProRule" id="PRU00024"/>
    </source>
</evidence>
<dbReference type="PANTHER" id="PTHR25465:SF5">
    <property type="entry name" value="E3 UBIQUITIN_ISG15 LIGASE TRIM25-RELATED"/>
    <property type="match status" value="1"/>
</dbReference>
<dbReference type="PANTHER" id="PTHR25465">
    <property type="entry name" value="B-BOX DOMAIN CONTAINING"/>
    <property type="match status" value="1"/>
</dbReference>
<dbReference type="Pfam" id="PF13765">
    <property type="entry name" value="PRY"/>
    <property type="match status" value="1"/>
</dbReference>
<evidence type="ECO:0000313" key="12">
    <source>
        <dbReference type="Proteomes" id="UP001591681"/>
    </source>
</evidence>
<dbReference type="PROSITE" id="PS50089">
    <property type="entry name" value="ZF_RING_2"/>
    <property type="match status" value="1"/>
</dbReference>
<feature type="domain" description="B box-type" evidence="9">
    <location>
        <begin position="164"/>
        <end position="204"/>
    </location>
</feature>
<dbReference type="Pfam" id="PF25600">
    <property type="entry name" value="TRIM_CC"/>
    <property type="match status" value="1"/>
</dbReference>
<dbReference type="InterPro" id="IPR000315">
    <property type="entry name" value="Znf_B-box"/>
</dbReference>
<feature type="domain" description="RING-type" evidence="8">
    <location>
        <begin position="15"/>
        <end position="58"/>
    </location>
</feature>
<dbReference type="Gene3D" id="4.10.830.40">
    <property type="match status" value="1"/>
</dbReference>
<dbReference type="CDD" id="cd16040">
    <property type="entry name" value="SPRY_PRY_SNTX"/>
    <property type="match status" value="1"/>
</dbReference>